<dbReference type="GO" id="GO:0005762">
    <property type="term" value="C:mitochondrial large ribosomal subunit"/>
    <property type="evidence" value="ECO:0007669"/>
    <property type="project" value="TreeGrafter"/>
</dbReference>
<dbReference type="AlphaFoldDB" id="A0AAV7UUI5"/>
<keyword evidence="3" id="KW-0809">Transit peptide</keyword>
<reference evidence="9" key="1">
    <citation type="journal article" date="2022" name="bioRxiv">
        <title>Sequencing and chromosome-scale assembly of the giantPleurodeles waltlgenome.</title>
        <authorList>
            <person name="Brown T."/>
            <person name="Elewa A."/>
            <person name="Iarovenko S."/>
            <person name="Subramanian E."/>
            <person name="Araus A.J."/>
            <person name="Petzold A."/>
            <person name="Susuki M."/>
            <person name="Suzuki K.-i.T."/>
            <person name="Hayashi T."/>
            <person name="Toyoda A."/>
            <person name="Oliveira C."/>
            <person name="Osipova E."/>
            <person name="Leigh N.D."/>
            <person name="Simon A."/>
            <person name="Yun M.H."/>
        </authorList>
    </citation>
    <scope>NUCLEOTIDE SEQUENCE</scope>
    <source>
        <strain evidence="9">20211129_DDA</strain>
        <tissue evidence="9">Liver</tissue>
    </source>
</reference>
<evidence type="ECO:0000256" key="6">
    <source>
        <dbReference type="ARBA" id="ARBA00023274"/>
    </source>
</evidence>
<protein>
    <recommendedName>
        <fullName evidence="7">Large ribosomal subunit protein mL53</fullName>
    </recommendedName>
    <alternativeName>
        <fullName evidence="8">39S ribosomal protein L53, mitochondrial</fullName>
    </alternativeName>
</protein>
<gene>
    <name evidence="9" type="ORF">NDU88_002074</name>
</gene>
<dbReference type="EMBL" id="JANPWB010000004">
    <property type="protein sequence ID" value="KAJ1192768.1"/>
    <property type="molecule type" value="Genomic_DNA"/>
</dbReference>
<organism evidence="9 10">
    <name type="scientific">Pleurodeles waltl</name>
    <name type="common">Iberian ribbed newt</name>
    <dbReference type="NCBI Taxonomy" id="8319"/>
    <lineage>
        <taxon>Eukaryota</taxon>
        <taxon>Metazoa</taxon>
        <taxon>Chordata</taxon>
        <taxon>Craniata</taxon>
        <taxon>Vertebrata</taxon>
        <taxon>Euteleostomi</taxon>
        <taxon>Amphibia</taxon>
        <taxon>Batrachia</taxon>
        <taxon>Caudata</taxon>
        <taxon>Salamandroidea</taxon>
        <taxon>Salamandridae</taxon>
        <taxon>Pleurodelinae</taxon>
        <taxon>Pleurodeles</taxon>
    </lineage>
</organism>
<name>A0AAV7UUI5_PLEWA</name>
<evidence type="ECO:0000256" key="4">
    <source>
        <dbReference type="ARBA" id="ARBA00022980"/>
    </source>
</evidence>
<sequence length="107" mass="11993">MAASKGGLVLKSVKKIVIQFCPFESNVRSTREFLKTISQQRIRSTNINCETVTDIRHDKSEPMVNITFDDGEKLLMKGALLTSKEMLAAFSARCTAKELQAKENAKR</sequence>
<keyword evidence="6" id="KW-0687">Ribonucleoprotein</keyword>
<evidence type="ECO:0000256" key="7">
    <source>
        <dbReference type="ARBA" id="ARBA00035180"/>
    </source>
</evidence>
<dbReference type="PANTHER" id="PTHR33618:SF1">
    <property type="entry name" value="LARGE RIBOSOMAL SUBUNIT PROTEIN ML53"/>
    <property type="match status" value="1"/>
</dbReference>
<dbReference type="Proteomes" id="UP001066276">
    <property type="component" value="Chromosome 2_2"/>
</dbReference>
<dbReference type="Pfam" id="PF10780">
    <property type="entry name" value="MRP_L53"/>
    <property type="match status" value="1"/>
</dbReference>
<dbReference type="Gene3D" id="3.40.30.10">
    <property type="entry name" value="Glutaredoxin"/>
    <property type="match status" value="1"/>
</dbReference>
<comment type="caution">
    <text evidence="9">The sequence shown here is derived from an EMBL/GenBank/DDBJ whole genome shotgun (WGS) entry which is preliminary data.</text>
</comment>
<accession>A0AAV7UUI5</accession>
<evidence type="ECO:0000313" key="9">
    <source>
        <dbReference type="EMBL" id="KAJ1192768.1"/>
    </source>
</evidence>
<evidence type="ECO:0000256" key="5">
    <source>
        <dbReference type="ARBA" id="ARBA00023128"/>
    </source>
</evidence>
<dbReference type="PANTHER" id="PTHR33618">
    <property type="entry name" value="39S RIBOSOMAL PROTEIN L53, MITOCHONDRIAL"/>
    <property type="match status" value="1"/>
</dbReference>
<comment type="subcellular location">
    <subcellularLocation>
        <location evidence="1">Mitochondrion</location>
    </subcellularLocation>
</comment>
<evidence type="ECO:0000256" key="1">
    <source>
        <dbReference type="ARBA" id="ARBA00004173"/>
    </source>
</evidence>
<proteinExistence type="inferred from homology"/>
<keyword evidence="10" id="KW-1185">Reference proteome</keyword>
<evidence type="ECO:0000256" key="8">
    <source>
        <dbReference type="ARBA" id="ARBA00042721"/>
    </source>
</evidence>
<evidence type="ECO:0000256" key="3">
    <source>
        <dbReference type="ARBA" id="ARBA00022946"/>
    </source>
</evidence>
<evidence type="ECO:0000256" key="2">
    <source>
        <dbReference type="ARBA" id="ARBA00005557"/>
    </source>
</evidence>
<comment type="similarity">
    <text evidence="2">Belongs to the mitochondrion-specific ribosomal protein mL53 family.</text>
</comment>
<dbReference type="InterPro" id="IPR052473">
    <property type="entry name" value="mtLSU_mL53"/>
</dbReference>
<keyword evidence="4" id="KW-0689">Ribosomal protein</keyword>
<dbReference type="InterPro" id="IPR019716">
    <property type="entry name" value="Ribosomal_mL53"/>
</dbReference>
<evidence type="ECO:0000313" key="10">
    <source>
        <dbReference type="Proteomes" id="UP001066276"/>
    </source>
</evidence>
<keyword evidence="5" id="KW-0496">Mitochondrion</keyword>